<keyword evidence="1" id="KW-1133">Transmembrane helix</keyword>
<sequence>MDRATLCRGREKLPGIGLIWSVGACLPGPSDHDAIPQQSPSLVRSRASSPSRVLRVMALAVAVGITGTGFDSRPFLLLPLGSSGL</sequence>
<evidence type="ECO:0000313" key="2">
    <source>
        <dbReference type="EMBL" id="KAK4756864.1"/>
    </source>
</evidence>
<feature type="transmembrane region" description="Helical" evidence="1">
    <location>
        <begin position="53"/>
        <end position="70"/>
    </location>
</feature>
<dbReference type="PROSITE" id="PS51257">
    <property type="entry name" value="PROKAR_LIPOPROTEIN"/>
    <property type="match status" value="1"/>
</dbReference>
<proteinExistence type="predicted"/>
<evidence type="ECO:0000313" key="3">
    <source>
        <dbReference type="Proteomes" id="UP001345219"/>
    </source>
</evidence>
<dbReference type="EMBL" id="JAXIOK010000013">
    <property type="protein sequence ID" value="KAK4756864.1"/>
    <property type="molecule type" value="Genomic_DNA"/>
</dbReference>
<organism evidence="2 3">
    <name type="scientific">Trapa incisa</name>
    <dbReference type="NCBI Taxonomy" id="236973"/>
    <lineage>
        <taxon>Eukaryota</taxon>
        <taxon>Viridiplantae</taxon>
        <taxon>Streptophyta</taxon>
        <taxon>Embryophyta</taxon>
        <taxon>Tracheophyta</taxon>
        <taxon>Spermatophyta</taxon>
        <taxon>Magnoliopsida</taxon>
        <taxon>eudicotyledons</taxon>
        <taxon>Gunneridae</taxon>
        <taxon>Pentapetalae</taxon>
        <taxon>rosids</taxon>
        <taxon>malvids</taxon>
        <taxon>Myrtales</taxon>
        <taxon>Lythraceae</taxon>
        <taxon>Trapa</taxon>
    </lineage>
</organism>
<accession>A0AAN7K094</accession>
<evidence type="ECO:0000256" key="1">
    <source>
        <dbReference type="SAM" id="Phobius"/>
    </source>
</evidence>
<dbReference type="Proteomes" id="UP001345219">
    <property type="component" value="Chromosome 6"/>
</dbReference>
<comment type="caution">
    <text evidence="2">The sequence shown here is derived from an EMBL/GenBank/DDBJ whole genome shotgun (WGS) entry which is preliminary data.</text>
</comment>
<keyword evidence="1" id="KW-0812">Transmembrane</keyword>
<reference evidence="2 3" key="1">
    <citation type="journal article" date="2023" name="Hortic Res">
        <title>Pangenome of water caltrop reveals structural variations and asymmetric subgenome divergence after allopolyploidization.</title>
        <authorList>
            <person name="Zhang X."/>
            <person name="Chen Y."/>
            <person name="Wang L."/>
            <person name="Yuan Y."/>
            <person name="Fang M."/>
            <person name="Shi L."/>
            <person name="Lu R."/>
            <person name="Comes H.P."/>
            <person name="Ma Y."/>
            <person name="Chen Y."/>
            <person name="Huang G."/>
            <person name="Zhou Y."/>
            <person name="Zheng Z."/>
            <person name="Qiu Y."/>
        </authorList>
    </citation>
    <scope>NUCLEOTIDE SEQUENCE [LARGE SCALE GENOMIC DNA]</scope>
    <source>
        <tissue evidence="2">Roots</tissue>
    </source>
</reference>
<gene>
    <name evidence="2" type="ORF">SAY87_006991</name>
</gene>
<name>A0AAN7K094_9MYRT</name>
<keyword evidence="3" id="KW-1185">Reference proteome</keyword>
<keyword evidence="1" id="KW-0472">Membrane</keyword>
<dbReference type="AlphaFoldDB" id="A0AAN7K094"/>
<protein>
    <submittedName>
        <fullName evidence="2">Uncharacterized protein</fullName>
    </submittedName>
</protein>